<proteinExistence type="predicted"/>
<gene>
    <name evidence="1" type="ORF">ANCCAN_18766</name>
</gene>
<evidence type="ECO:0000313" key="1">
    <source>
        <dbReference type="EMBL" id="RCN35363.1"/>
    </source>
</evidence>
<dbReference type="Proteomes" id="UP000252519">
    <property type="component" value="Unassembled WGS sequence"/>
</dbReference>
<protein>
    <submittedName>
        <fullName evidence="1">Uncharacterized protein</fullName>
    </submittedName>
</protein>
<keyword evidence="2" id="KW-1185">Reference proteome</keyword>
<accession>A0A368FT75</accession>
<reference evidence="1 2" key="1">
    <citation type="submission" date="2014-10" db="EMBL/GenBank/DDBJ databases">
        <title>Draft genome of the hookworm Ancylostoma caninum.</title>
        <authorList>
            <person name="Mitreva M."/>
        </authorList>
    </citation>
    <scope>NUCLEOTIDE SEQUENCE [LARGE SCALE GENOMIC DNA]</scope>
    <source>
        <strain evidence="1 2">Baltimore</strain>
    </source>
</reference>
<sequence length="189" mass="21532">MATPDSERDLTIENFLMDAMVVPTEAAENLPSDMEHNCGFENLCKELQVGIELLNQAYKMMVTEYHRCKLNLEKATKKVVTLERILEMEKVKVFEITTTDRALAAMRLEELEVVYKDLKSARLCLTSLVLHDYRVVGYNLDLIDEEVIIALLVKGEVELTTIEIGLEGNGTVMIVQKTTNRMWRSGFIS</sequence>
<name>A0A368FT75_ANCCA</name>
<evidence type="ECO:0000313" key="2">
    <source>
        <dbReference type="Proteomes" id="UP000252519"/>
    </source>
</evidence>
<comment type="caution">
    <text evidence="1">The sequence shown here is derived from an EMBL/GenBank/DDBJ whole genome shotgun (WGS) entry which is preliminary data.</text>
</comment>
<dbReference type="AlphaFoldDB" id="A0A368FT75"/>
<organism evidence="1 2">
    <name type="scientific">Ancylostoma caninum</name>
    <name type="common">Dog hookworm</name>
    <dbReference type="NCBI Taxonomy" id="29170"/>
    <lineage>
        <taxon>Eukaryota</taxon>
        <taxon>Metazoa</taxon>
        <taxon>Ecdysozoa</taxon>
        <taxon>Nematoda</taxon>
        <taxon>Chromadorea</taxon>
        <taxon>Rhabditida</taxon>
        <taxon>Rhabditina</taxon>
        <taxon>Rhabditomorpha</taxon>
        <taxon>Strongyloidea</taxon>
        <taxon>Ancylostomatidae</taxon>
        <taxon>Ancylostomatinae</taxon>
        <taxon>Ancylostoma</taxon>
    </lineage>
</organism>
<dbReference type="EMBL" id="JOJR01000671">
    <property type="protein sequence ID" value="RCN35363.1"/>
    <property type="molecule type" value="Genomic_DNA"/>
</dbReference>